<protein>
    <recommendedName>
        <fullName evidence="4">Oligosaccharide repeat unit polymerase</fullName>
    </recommendedName>
</protein>
<proteinExistence type="predicted"/>
<reference evidence="2 3" key="1">
    <citation type="submission" date="2015-09" db="EMBL/GenBank/DDBJ databases">
        <title>Sorangium comparison.</title>
        <authorList>
            <person name="Zaburannyi N."/>
            <person name="Bunk B."/>
            <person name="Overmann J."/>
            <person name="Mueller R."/>
        </authorList>
    </citation>
    <scope>NUCLEOTIDE SEQUENCE [LARGE SCALE GENOMIC DNA]</scope>
    <source>
        <strain evidence="2 3">So ce26</strain>
    </source>
</reference>
<name>A0A2L0F6H2_SORCE</name>
<keyword evidence="1" id="KW-1133">Transmembrane helix</keyword>
<feature type="transmembrane region" description="Helical" evidence="1">
    <location>
        <begin position="82"/>
        <end position="106"/>
    </location>
</feature>
<dbReference type="EMBL" id="CP012673">
    <property type="protein sequence ID" value="AUX47160.1"/>
    <property type="molecule type" value="Genomic_DNA"/>
</dbReference>
<evidence type="ECO:0008006" key="4">
    <source>
        <dbReference type="Google" id="ProtNLM"/>
    </source>
</evidence>
<sequence length="482" mass="51715">MVVAALAAVGPIAEGAIGQGRGWTIGLLLMLIAPSLARAGGPRFHPMDPETYIPACYFLSTGYTPLLGILKSADFSLSTRDAAAMQLAYAGAIGCALACTALSRVWEPPNVERMVPLRSPRALLDQDWGAIAVGAVGLALVGAWLASVGLGRIMTVDYGATHLEEDGKGLLTSGWYLIRFALVYCFLRFASLRKVGLPAPKVLLLVGACLLGSILFQTMMGRRGPLVWTALSIVLAFHAYGIQLRRLWLAVGVVGALFYGVALEGARAQQGRGFDAQIASAILHLEQKNLLEVNEFERVYDNIVIVANDRPPILEYPGESWINAALILVPRPVWGERPLAVSQRYVNWIAPDFARHGGGFAMNAAAEGFLNLGLLGAGIEVAVFCALFFMHPINVAAGRDTPLLIRTGGACLTSFAYNQFRGELTGVLKITVSLGIALLGALLFTTVVRHLRRRLSVLGPSRRRPLRNLRNTRLGQPSTPGG</sequence>
<dbReference type="AlphaFoldDB" id="A0A2L0F6H2"/>
<dbReference type="Proteomes" id="UP000238348">
    <property type="component" value="Chromosome"/>
</dbReference>
<feature type="transmembrane region" description="Helical" evidence="1">
    <location>
        <begin position="127"/>
        <end position="150"/>
    </location>
</feature>
<organism evidence="2 3">
    <name type="scientific">Sorangium cellulosum</name>
    <name type="common">Polyangium cellulosum</name>
    <dbReference type="NCBI Taxonomy" id="56"/>
    <lineage>
        <taxon>Bacteria</taxon>
        <taxon>Pseudomonadati</taxon>
        <taxon>Myxococcota</taxon>
        <taxon>Polyangia</taxon>
        <taxon>Polyangiales</taxon>
        <taxon>Polyangiaceae</taxon>
        <taxon>Sorangium</taxon>
    </lineage>
</organism>
<evidence type="ECO:0000313" key="3">
    <source>
        <dbReference type="Proteomes" id="UP000238348"/>
    </source>
</evidence>
<feature type="transmembrane region" description="Helical" evidence="1">
    <location>
        <begin position="170"/>
        <end position="190"/>
    </location>
</feature>
<feature type="transmembrane region" description="Helical" evidence="1">
    <location>
        <begin position="247"/>
        <end position="266"/>
    </location>
</feature>
<keyword evidence="1" id="KW-0812">Transmembrane</keyword>
<feature type="transmembrane region" description="Helical" evidence="1">
    <location>
        <begin position="25"/>
        <end position="40"/>
    </location>
</feature>
<feature type="transmembrane region" description="Helical" evidence="1">
    <location>
        <begin position="52"/>
        <end position="70"/>
    </location>
</feature>
<feature type="transmembrane region" description="Helical" evidence="1">
    <location>
        <begin position="202"/>
        <end position="220"/>
    </location>
</feature>
<gene>
    <name evidence="2" type="ORF">SOCE26_086720</name>
</gene>
<feature type="transmembrane region" description="Helical" evidence="1">
    <location>
        <begin position="369"/>
        <end position="391"/>
    </location>
</feature>
<evidence type="ECO:0000256" key="1">
    <source>
        <dbReference type="SAM" id="Phobius"/>
    </source>
</evidence>
<accession>A0A2L0F6H2</accession>
<feature type="transmembrane region" description="Helical" evidence="1">
    <location>
        <begin position="426"/>
        <end position="448"/>
    </location>
</feature>
<dbReference type="RefSeq" id="WP_234024067.1">
    <property type="nucleotide sequence ID" value="NZ_CP012673.1"/>
</dbReference>
<evidence type="ECO:0000313" key="2">
    <source>
        <dbReference type="EMBL" id="AUX47160.1"/>
    </source>
</evidence>
<keyword evidence="1" id="KW-0472">Membrane</keyword>